<dbReference type="KEGG" id="arf:AR1Y2_1351"/>
<dbReference type="RefSeq" id="WP_137328296.1">
    <property type="nucleotide sequence ID" value="NZ_CP040058.1"/>
</dbReference>
<reference evidence="1 2" key="1">
    <citation type="submission" date="2019-05" db="EMBL/GenBank/DDBJ databases">
        <title>Complete genome sequencing of Anaerostipes rhamnosivorans.</title>
        <authorList>
            <person name="Bui T.P.N."/>
            <person name="de Vos W.M."/>
        </authorList>
    </citation>
    <scope>NUCLEOTIDE SEQUENCE [LARGE SCALE GENOMIC DNA]</scope>
    <source>
        <strain evidence="1 2">1y2</strain>
    </source>
</reference>
<evidence type="ECO:0000313" key="1">
    <source>
        <dbReference type="EMBL" id="QCP34805.1"/>
    </source>
</evidence>
<protein>
    <recommendedName>
        <fullName evidence="3">Lipoprotein</fullName>
    </recommendedName>
</protein>
<sequence length="229" mass="26412">MKRKIFWLFTTLALIFSMTGCVSKQEKKVLKIDALKKEYASINSFIKSINWKYSGDELEKAGYSKTTFPDEGYDLEYCLDDIVIKTLGTVEKSHISASFKFKNDKLQDVELYYLASDKNDYKEKFEIIYSELDKTQRFKEHFFFVRENKNDKGSIGKLEKTDSAVEKNSDLADIAGVYYEGFIYKAFFTSKDARYKTSQLVGTGAKTKNDDVGFSIIYNIANDNSYSNK</sequence>
<accession>A0A4P8IDF6</accession>
<dbReference type="EMBL" id="CP040058">
    <property type="protein sequence ID" value="QCP34805.1"/>
    <property type="molecule type" value="Genomic_DNA"/>
</dbReference>
<dbReference type="Proteomes" id="UP000298653">
    <property type="component" value="Chromosome"/>
</dbReference>
<keyword evidence="2" id="KW-1185">Reference proteome</keyword>
<dbReference type="PROSITE" id="PS51257">
    <property type="entry name" value="PROKAR_LIPOPROTEIN"/>
    <property type="match status" value="1"/>
</dbReference>
<gene>
    <name evidence="1" type="ORF">AR1Y2_1351</name>
</gene>
<evidence type="ECO:0000313" key="2">
    <source>
        <dbReference type="Proteomes" id="UP000298653"/>
    </source>
</evidence>
<evidence type="ECO:0008006" key="3">
    <source>
        <dbReference type="Google" id="ProtNLM"/>
    </source>
</evidence>
<name>A0A4P8IDF6_9FIRM</name>
<proteinExistence type="predicted"/>
<organism evidence="1 2">
    <name type="scientific">Anaerostipes rhamnosivorans</name>
    <dbReference type="NCBI Taxonomy" id="1229621"/>
    <lineage>
        <taxon>Bacteria</taxon>
        <taxon>Bacillati</taxon>
        <taxon>Bacillota</taxon>
        <taxon>Clostridia</taxon>
        <taxon>Lachnospirales</taxon>
        <taxon>Lachnospiraceae</taxon>
        <taxon>Anaerostipes</taxon>
    </lineage>
</organism>
<dbReference type="AlphaFoldDB" id="A0A4P8IDF6"/>